<proteinExistence type="predicted"/>
<feature type="transmembrane region" description="Helical" evidence="1">
    <location>
        <begin position="6"/>
        <end position="31"/>
    </location>
</feature>
<keyword evidence="1" id="KW-0472">Membrane</keyword>
<reference evidence="3 4" key="2">
    <citation type="journal article" date="2009" name="BMC Microbiol.">
        <title>The genome sequence of Geobacter metallireducens: features of metabolism, physiology and regulation common and dissimilar to Geobacter sulfurreducens.</title>
        <authorList>
            <person name="Aklujkar M."/>
            <person name="Krushkal J."/>
            <person name="DiBartolo G."/>
            <person name="Lapidus A."/>
            <person name="Land M.L."/>
            <person name="Lovley D.R."/>
        </authorList>
    </citation>
    <scope>NUCLEOTIDE SEQUENCE [LARGE SCALE GENOMIC DNA]</scope>
    <source>
        <strain evidence="4">ATCC 53774 / DSM 7210 / GS-15</strain>
    </source>
</reference>
<accession>Q39TE4</accession>
<dbReference type="STRING" id="269799.Gmet_2254"/>
<dbReference type="GO" id="GO:0046872">
    <property type="term" value="F:metal ion binding"/>
    <property type="evidence" value="ECO:0007669"/>
    <property type="project" value="InterPro"/>
</dbReference>
<dbReference type="KEGG" id="gme:Gmet_2254"/>
<dbReference type="Gene3D" id="1.20.1260.10">
    <property type="match status" value="1"/>
</dbReference>
<dbReference type="Proteomes" id="UP000007073">
    <property type="component" value="Chromosome"/>
</dbReference>
<name>Q39TE4_GEOMG</name>
<dbReference type="InterPro" id="IPR012347">
    <property type="entry name" value="Ferritin-like"/>
</dbReference>
<reference evidence="3 4" key="1">
    <citation type="submission" date="2005-10" db="EMBL/GenBank/DDBJ databases">
        <title>Complete sequence of Geobacter metallireducens GS-15.</title>
        <authorList>
            <consortium name="US DOE Joint Genome Institute"/>
            <person name="Copeland A."/>
            <person name="Lucas S."/>
            <person name="Lapidus A."/>
            <person name="Barry K."/>
            <person name="Detter J.C."/>
            <person name="Glavina T."/>
            <person name="Hammon N."/>
            <person name="Israni S."/>
            <person name="Pitluck S."/>
            <person name="Di Bartolo G."/>
            <person name="Chain P."/>
            <person name="Schmutz J."/>
            <person name="Larimer F."/>
            <person name="Land M."/>
            <person name="Kyrpides N."/>
            <person name="Ivanova N."/>
            <person name="Richardson P."/>
        </authorList>
    </citation>
    <scope>NUCLEOTIDE SEQUENCE [LARGE SCALE GENOMIC DNA]</scope>
    <source>
        <strain evidence="4">ATCC 53774 / DSM 7210 / GS-15</strain>
    </source>
</reference>
<protein>
    <submittedName>
        <fullName evidence="3">Ferritin-like domain protein</fullName>
    </submittedName>
</protein>
<dbReference type="EMBL" id="CP000148">
    <property type="protein sequence ID" value="ABB32480.1"/>
    <property type="molecule type" value="Genomic_DNA"/>
</dbReference>
<dbReference type="InterPro" id="IPR003251">
    <property type="entry name" value="Rr_diiron-bd_dom"/>
</dbReference>
<evidence type="ECO:0000313" key="3">
    <source>
        <dbReference type="EMBL" id="ABB32480.1"/>
    </source>
</evidence>
<dbReference type="CDD" id="cd01045">
    <property type="entry name" value="Ferritin_like_AB"/>
    <property type="match status" value="1"/>
</dbReference>
<keyword evidence="4" id="KW-1185">Reference proteome</keyword>
<dbReference type="AlphaFoldDB" id="Q39TE4"/>
<dbReference type="InterPro" id="IPR009078">
    <property type="entry name" value="Ferritin-like_SF"/>
</dbReference>
<evidence type="ECO:0000259" key="2">
    <source>
        <dbReference type="Pfam" id="PF02915"/>
    </source>
</evidence>
<organism evidence="3 4">
    <name type="scientific">Geobacter metallireducens (strain ATCC 53774 / DSM 7210 / GS-15)</name>
    <dbReference type="NCBI Taxonomy" id="269799"/>
    <lineage>
        <taxon>Bacteria</taxon>
        <taxon>Pseudomonadati</taxon>
        <taxon>Thermodesulfobacteriota</taxon>
        <taxon>Desulfuromonadia</taxon>
        <taxon>Geobacterales</taxon>
        <taxon>Geobacteraceae</taxon>
        <taxon>Geobacter</taxon>
    </lineage>
</organism>
<evidence type="ECO:0000313" key="4">
    <source>
        <dbReference type="Proteomes" id="UP000007073"/>
    </source>
</evidence>
<gene>
    <name evidence="3" type="ordered locus">Gmet_2254</name>
</gene>
<keyword evidence="1" id="KW-0812">Transmembrane</keyword>
<feature type="domain" description="Rubrerythrin diiron-binding" evidence="2">
    <location>
        <begin position="83"/>
        <end position="218"/>
    </location>
</feature>
<dbReference type="eggNOG" id="COG1633">
    <property type="taxonomic scope" value="Bacteria"/>
</dbReference>
<dbReference type="Pfam" id="PF02915">
    <property type="entry name" value="Rubrerythrin"/>
    <property type="match status" value="1"/>
</dbReference>
<dbReference type="HOGENOM" id="CLU_1223285_0_0_7"/>
<evidence type="ECO:0000256" key="1">
    <source>
        <dbReference type="SAM" id="Phobius"/>
    </source>
</evidence>
<dbReference type="SUPFAM" id="SSF47240">
    <property type="entry name" value="Ferritin-like"/>
    <property type="match status" value="1"/>
</dbReference>
<keyword evidence="1" id="KW-1133">Transmembrane helix</keyword>
<dbReference type="GO" id="GO:0016491">
    <property type="term" value="F:oxidoreductase activity"/>
    <property type="evidence" value="ECO:0007669"/>
    <property type="project" value="InterPro"/>
</dbReference>
<sequence length="226" mass="25629">MCESGLGLIIYGVAILHLTACGCMLIIYRTVDIDGLRGRRYCYKYMGHGLVSARLPITRLRGKAENGGETMYENKDEGVFETVLKKAVKFETDNIHNYLDAMNIVRNEWAKKTLRRVALAKLVHKNRLEKALIKGRLESSALTRPVPTMNLHYVLPKKMLHSDSDAREALAYAIHVEKGAIDFYNHMANESGGAQNDVLFGQLLAEESLHLQILEDLYEEYFLPEN</sequence>